<proteinExistence type="predicted"/>
<evidence type="ECO:0000313" key="1">
    <source>
        <dbReference type="EMBL" id="JAE13547.1"/>
    </source>
</evidence>
<organism evidence="1">
    <name type="scientific">Arundo donax</name>
    <name type="common">Giant reed</name>
    <name type="synonym">Donax arundinaceus</name>
    <dbReference type="NCBI Taxonomy" id="35708"/>
    <lineage>
        <taxon>Eukaryota</taxon>
        <taxon>Viridiplantae</taxon>
        <taxon>Streptophyta</taxon>
        <taxon>Embryophyta</taxon>
        <taxon>Tracheophyta</taxon>
        <taxon>Spermatophyta</taxon>
        <taxon>Magnoliopsida</taxon>
        <taxon>Liliopsida</taxon>
        <taxon>Poales</taxon>
        <taxon>Poaceae</taxon>
        <taxon>PACMAD clade</taxon>
        <taxon>Arundinoideae</taxon>
        <taxon>Arundineae</taxon>
        <taxon>Arundo</taxon>
    </lineage>
</organism>
<dbReference type="AlphaFoldDB" id="A0A0A9FMG3"/>
<protein>
    <submittedName>
        <fullName evidence="1">Uncharacterized protein</fullName>
    </submittedName>
</protein>
<sequence>MPNKCMIAKQHCSSWQCSIFNQMHP</sequence>
<reference evidence="1" key="2">
    <citation type="journal article" date="2015" name="Data Brief">
        <title>Shoot transcriptome of the giant reed, Arundo donax.</title>
        <authorList>
            <person name="Barrero R.A."/>
            <person name="Guerrero F.D."/>
            <person name="Moolhuijzen P."/>
            <person name="Goolsby J.A."/>
            <person name="Tidwell J."/>
            <person name="Bellgard S.E."/>
            <person name="Bellgard M.I."/>
        </authorList>
    </citation>
    <scope>NUCLEOTIDE SEQUENCE</scope>
    <source>
        <tissue evidence="1">Shoot tissue taken approximately 20 cm above the soil surface</tissue>
    </source>
</reference>
<reference evidence="1" key="1">
    <citation type="submission" date="2014-09" db="EMBL/GenBank/DDBJ databases">
        <authorList>
            <person name="Magalhaes I.L.F."/>
            <person name="Oliveira U."/>
            <person name="Santos F.R."/>
            <person name="Vidigal T.H.D.A."/>
            <person name="Brescovit A.D."/>
            <person name="Santos A.J."/>
        </authorList>
    </citation>
    <scope>NUCLEOTIDE SEQUENCE</scope>
    <source>
        <tissue evidence="1">Shoot tissue taken approximately 20 cm above the soil surface</tissue>
    </source>
</reference>
<name>A0A0A9FMG3_ARUDO</name>
<accession>A0A0A9FMG3</accession>
<dbReference type="EMBL" id="GBRH01184349">
    <property type="protein sequence ID" value="JAE13547.1"/>
    <property type="molecule type" value="Transcribed_RNA"/>
</dbReference>